<name>A0AAD6Z7B5_9AGAR</name>
<dbReference type="Pfam" id="PF00067">
    <property type="entry name" value="p450"/>
    <property type="match status" value="1"/>
</dbReference>
<dbReference type="GO" id="GO:0004497">
    <property type="term" value="F:monooxygenase activity"/>
    <property type="evidence" value="ECO:0007669"/>
    <property type="project" value="UniProtKB-KW"/>
</dbReference>
<dbReference type="InterPro" id="IPR002401">
    <property type="entry name" value="Cyt_P450_E_grp-I"/>
</dbReference>
<dbReference type="Gene3D" id="1.10.630.10">
    <property type="entry name" value="Cytochrome P450"/>
    <property type="match status" value="1"/>
</dbReference>
<dbReference type="InterPro" id="IPR017972">
    <property type="entry name" value="Cyt_P450_CS"/>
</dbReference>
<evidence type="ECO:0000313" key="11">
    <source>
        <dbReference type="EMBL" id="KAJ7310849.1"/>
    </source>
</evidence>
<dbReference type="PROSITE" id="PS00086">
    <property type="entry name" value="CYTOCHROME_P450"/>
    <property type="match status" value="1"/>
</dbReference>
<keyword evidence="8 10" id="KW-0503">Monooxygenase</keyword>
<proteinExistence type="inferred from homology"/>
<sequence>MSIWLSRKARRPPGPRRLPILGNALQLPQTHPWLTFSKWAKQYGDIVYLEAVGQPLILLNSYETAKDLLEQRSAIYSDRPHLEMASLSGFDQVFVLSSCNDSWRQQRKIVTQDLAPRMIPRYHAFQEAEARLLVKNIIEHPSQLERVVKLRIGTIIIRLAYGHYISADDDPFLSLSRTVMDIFSRAGEPGVWLVDSIPMLKHLPTWVPGTRFLATAKGWRTIVQKAAWSPYLWSKHSLESGSVLLPNTCATALQETDGKVSTDLEKDVVWATSAMTAGGMHTSVIGTLNFFLAMMLNPTVQATAQKEIGSVIGRERLPTISDKASLPYVRSIVTEVFRLNPAIPLGIPHSLNQDDVYDGMHLPKDSIVIPNVWHMLHDPAVFPNPMKFDPDRYRNLDSEMDKVTDLVFGFGRRVCPGKAFGEGTVFAIAATLLATCDIFPAIDEHGNDIIPDVVYSSGSLSFPSQFDCIIKPRSENAYELLSDSAIDAPDSSLVN</sequence>
<feature type="binding site" description="axial binding residue" evidence="9">
    <location>
        <position position="415"/>
    </location>
    <ligand>
        <name>heme</name>
        <dbReference type="ChEBI" id="CHEBI:30413"/>
    </ligand>
    <ligandPart>
        <name>Fe</name>
        <dbReference type="ChEBI" id="CHEBI:18248"/>
    </ligandPart>
</feature>
<evidence type="ECO:0000256" key="1">
    <source>
        <dbReference type="ARBA" id="ARBA00001971"/>
    </source>
</evidence>
<dbReference type="PANTHER" id="PTHR46300:SF7">
    <property type="entry name" value="P450, PUTATIVE (EUROFUNG)-RELATED"/>
    <property type="match status" value="1"/>
</dbReference>
<gene>
    <name evidence="11" type="ORF">DFH08DRAFT_943994</name>
</gene>
<keyword evidence="12" id="KW-1185">Reference proteome</keyword>
<dbReference type="AlphaFoldDB" id="A0AAD6Z7B5"/>
<protein>
    <submittedName>
        <fullName evidence="11">Monooxygenase</fullName>
    </submittedName>
</protein>
<dbReference type="InterPro" id="IPR036396">
    <property type="entry name" value="Cyt_P450_sf"/>
</dbReference>
<dbReference type="InterPro" id="IPR050364">
    <property type="entry name" value="Cytochrome_P450_fung"/>
</dbReference>
<evidence type="ECO:0000256" key="6">
    <source>
        <dbReference type="ARBA" id="ARBA00023002"/>
    </source>
</evidence>
<evidence type="ECO:0000256" key="3">
    <source>
        <dbReference type="ARBA" id="ARBA00010617"/>
    </source>
</evidence>
<dbReference type="PRINTS" id="PR00463">
    <property type="entry name" value="EP450I"/>
</dbReference>
<dbReference type="GO" id="GO:0020037">
    <property type="term" value="F:heme binding"/>
    <property type="evidence" value="ECO:0007669"/>
    <property type="project" value="InterPro"/>
</dbReference>
<comment type="cofactor">
    <cofactor evidence="1 9">
        <name>heme</name>
        <dbReference type="ChEBI" id="CHEBI:30413"/>
    </cofactor>
</comment>
<evidence type="ECO:0000256" key="5">
    <source>
        <dbReference type="ARBA" id="ARBA00022723"/>
    </source>
</evidence>
<dbReference type="Proteomes" id="UP001218218">
    <property type="component" value="Unassembled WGS sequence"/>
</dbReference>
<comment type="similarity">
    <text evidence="3 10">Belongs to the cytochrome P450 family.</text>
</comment>
<reference evidence="11" key="1">
    <citation type="submission" date="2023-03" db="EMBL/GenBank/DDBJ databases">
        <title>Massive genome expansion in bonnet fungi (Mycena s.s.) driven by repeated elements and novel gene families across ecological guilds.</title>
        <authorList>
            <consortium name="Lawrence Berkeley National Laboratory"/>
            <person name="Harder C.B."/>
            <person name="Miyauchi S."/>
            <person name="Viragh M."/>
            <person name="Kuo A."/>
            <person name="Thoen E."/>
            <person name="Andreopoulos B."/>
            <person name="Lu D."/>
            <person name="Skrede I."/>
            <person name="Drula E."/>
            <person name="Henrissat B."/>
            <person name="Morin E."/>
            <person name="Kohler A."/>
            <person name="Barry K."/>
            <person name="LaButti K."/>
            <person name="Morin E."/>
            <person name="Salamov A."/>
            <person name="Lipzen A."/>
            <person name="Mereny Z."/>
            <person name="Hegedus B."/>
            <person name="Baldrian P."/>
            <person name="Stursova M."/>
            <person name="Weitz H."/>
            <person name="Taylor A."/>
            <person name="Grigoriev I.V."/>
            <person name="Nagy L.G."/>
            <person name="Martin F."/>
            <person name="Kauserud H."/>
        </authorList>
    </citation>
    <scope>NUCLEOTIDE SEQUENCE</scope>
    <source>
        <strain evidence="11">CBHHK002</strain>
    </source>
</reference>
<comment type="pathway">
    <text evidence="2">Secondary metabolite biosynthesis.</text>
</comment>
<evidence type="ECO:0000313" key="12">
    <source>
        <dbReference type="Proteomes" id="UP001218218"/>
    </source>
</evidence>
<dbReference type="GO" id="GO:0016705">
    <property type="term" value="F:oxidoreductase activity, acting on paired donors, with incorporation or reduction of molecular oxygen"/>
    <property type="evidence" value="ECO:0007669"/>
    <property type="project" value="InterPro"/>
</dbReference>
<dbReference type="InterPro" id="IPR001128">
    <property type="entry name" value="Cyt_P450"/>
</dbReference>
<keyword evidence="7 9" id="KW-0408">Iron</keyword>
<evidence type="ECO:0000256" key="9">
    <source>
        <dbReference type="PIRSR" id="PIRSR602401-1"/>
    </source>
</evidence>
<comment type="caution">
    <text evidence="11">The sequence shown here is derived from an EMBL/GenBank/DDBJ whole genome shotgun (WGS) entry which is preliminary data.</text>
</comment>
<evidence type="ECO:0000256" key="4">
    <source>
        <dbReference type="ARBA" id="ARBA00022617"/>
    </source>
</evidence>
<dbReference type="GO" id="GO:0005506">
    <property type="term" value="F:iron ion binding"/>
    <property type="evidence" value="ECO:0007669"/>
    <property type="project" value="InterPro"/>
</dbReference>
<dbReference type="PANTHER" id="PTHR46300">
    <property type="entry name" value="P450, PUTATIVE (EUROFUNG)-RELATED-RELATED"/>
    <property type="match status" value="1"/>
</dbReference>
<organism evidence="11 12">
    <name type="scientific">Mycena albidolilacea</name>
    <dbReference type="NCBI Taxonomy" id="1033008"/>
    <lineage>
        <taxon>Eukaryota</taxon>
        <taxon>Fungi</taxon>
        <taxon>Dikarya</taxon>
        <taxon>Basidiomycota</taxon>
        <taxon>Agaricomycotina</taxon>
        <taxon>Agaricomycetes</taxon>
        <taxon>Agaricomycetidae</taxon>
        <taxon>Agaricales</taxon>
        <taxon>Marasmiineae</taxon>
        <taxon>Mycenaceae</taxon>
        <taxon>Mycena</taxon>
    </lineage>
</organism>
<evidence type="ECO:0000256" key="10">
    <source>
        <dbReference type="RuleBase" id="RU000461"/>
    </source>
</evidence>
<keyword evidence="5 9" id="KW-0479">Metal-binding</keyword>
<evidence type="ECO:0000256" key="8">
    <source>
        <dbReference type="ARBA" id="ARBA00023033"/>
    </source>
</evidence>
<accession>A0AAD6Z7B5</accession>
<dbReference type="CDD" id="cd11065">
    <property type="entry name" value="CYP64-like"/>
    <property type="match status" value="1"/>
</dbReference>
<evidence type="ECO:0000256" key="7">
    <source>
        <dbReference type="ARBA" id="ARBA00023004"/>
    </source>
</evidence>
<evidence type="ECO:0000256" key="2">
    <source>
        <dbReference type="ARBA" id="ARBA00005179"/>
    </source>
</evidence>
<dbReference type="SUPFAM" id="SSF48264">
    <property type="entry name" value="Cytochrome P450"/>
    <property type="match status" value="1"/>
</dbReference>
<keyword evidence="4 9" id="KW-0349">Heme</keyword>
<keyword evidence="6 10" id="KW-0560">Oxidoreductase</keyword>
<dbReference type="EMBL" id="JARIHO010000077">
    <property type="protein sequence ID" value="KAJ7310849.1"/>
    <property type="molecule type" value="Genomic_DNA"/>
</dbReference>